<accession>A0A517VZQ6</accession>
<dbReference type="RefSeq" id="WP_197998522.1">
    <property type="nucleotide sequence ID" value="NZ_CP037920.1"/>
</dbReference>
<dbReference type="EMBL" id="CP037920">
    <property type="protein sequence ID" value="QDT98485.1"/>
    <property type="molecule type" value="Genomic_DNA"/>
</dbReference>
<dbReference type="SUPFAM" id="SSF54631">
    <property type="entry name" value="CBS-domain pair"/>
    <property type="match status" value="1"/>
</dbReference>
<dbReference type="InterPro" id="IPR000644">
    <property type="entry name" value="CBS_dom"/>
</dbReference>
<name>A0A517VZQ6_9PLAN</name>
<dbReference type="Pfam" id="PF00571">
    <property type="entry name" value="CBS"/>
    <property type="match status" value="1"/>
</dbReference>
<gene>
    <name evidence="3" type="primary">hddC_1</name>
    <name evidence="3" type="ORF">V144x_39870</name>
</gene>
<dbReference type="Gene3D" id="3.10.580.10">
    <property type="entry name" value="CBS-domain"/>
    <property type="match status" value="1"/>
</dbReference>
<evidence type="ECO:0000259" key="2">
    <source>
        <dbReference type="Pfam" id="PF00571"/>
    </source>
</evidence>
<evidence type="ECO:0000313" key="3">
    <source>
        <dbReference type="EMBL" id="QDT98485.1"/>
    </source>
</evidence>
<feature type="domain" description="CBS" evidence="2">
    <location>
        <begin position="61"/>
        <end position="110"/>
    </location>
</feature>
<keyword evidence="3" id="KW-0808">Transferase</keyword>
<dbReference type="SUPFAM" id="SSF53448">
    <property type="entry name" value="Nucleotide-diphospho-sugar transferases"/>
    <property type="match status" value="1"/>
</dbReference>
<evidence type="ECO:0000259" key="1">
    <source>
        <dbReference type="Pfam" id="PF00483"/>
    </source>
</evidence>
<evidence type="ECO:0000313" key="4">
    <source>
        <dbReference type="Proteomes" id="UP000318704"/>
    </source>
</evidence>
<dbReference type="InterPro" id="IPR046342">
    <property type="entry name" value="CBS_dom_sf"/>
</dbReference>
<protein>
    <submittedName>
        <fullName evidence="3">D-glycero-alpha-D-manno-heptose 1-phosphate guanylyltransferase</fullName>
        <ecNumber evidence="3">2.7.7.71</ecNumber>
    </submittedName>
</protein>
<proteinExistence type="predicted"/>
<dbReference type="CDD" id="cd06426">
    <property type="entry name" value="NTP_transferase_like_2"/>
    <property type="match status" value="1"/>
</dbReference>
<dbReference type="KEGG" id="gaw:V144x_39870"/>
<dbReference type="EC" id="2.7.7.71" evidence="3"/>
<feature type="domain" description="Nucleotidyl transferase" evidence="1">
    <location>
        <begin position="124"/>
        <end position="345"/>
    </location>
</feature>
<dbReference type="InterPro" id="IPR029044">
    <property type="entry name" value="Nucleotide-diphossugar_trans"/>
</dbReference>
<dbReference type="InterPro" id="IPR005835">
    <property type="entry name" value="NTP_transferase_dom"/>
</dbReference>
<dbReference type="Proteomes" id="UP000318704">
    <property type="component" value="Chromosome"/>
</dbReference>
<keyword evidence="3" id="KW-0548">Nucleotidyltransferase</keyword>
<dbReference type="InterPro" id="IPR050486">
    <property type="entry name" value="Mannose-1P_guanyltransferase"/>
</dbReference>
<dbReference type="Pfam" id="PF00483">
    <property type="entry name" value="NTP_transferase"/>
    <property type="match status" value="1"/>
</dbReference>
<dbReference type="GO" id="GO:0016779">
    <property type="term" value="F:nucleotidyltransferase activity"/>
    <property type="evidence" value="ECO:0007669"/>
    <property type="project" value="UniProtKB-KW"/>
</dbReference>
<sequence>MEKCLINESVDVRAAILAIELGQKGIAVVIDANGCLQGVVTDGDVRRGLLAGLKLDEPITTIMNRKPTKAERKMSQSSIIELLQQGELEALPLVDSNNCVVDVILLTDLTQRNDTEKADGFSCALIMAGGEGRRLLPLTENLPKPLVEVGGMPLIERQVRRVANAGMDKVYIAVNYLAEMIESHLGDGSQFGVEIQYLHEQQKLGTAGAISLIQETLDGPLLLMNGDVFTSINFRYLLDFHYTHQPFMTVAAIDYHIEIPYGVIKTEGAYAQYLEEKPSQHFLCNAGIYAISPEAVCRVPKNCPYNMTDLIELSISENSGVVVFPVHEYWSDIGTHDELNKARTELKIVKETLGDLEEFDEAAVNIELNHRRAA</sequence>
<dbReference type="AlphaFoldDB" id="A0A517VZQ6"/>
<dbReference type="Gene3D" id="3.90.550.10">
    <property type="entry name" value="Spore Coat Polysaccharide Biosynthesis Protein SpsA, Chain A"/>
    <property type="match status" value="1"/>
</dbReference>
<dbReference type="PANTHER" id="PTHR22572">
    <property type="entry name" value="SUGAR-1-PHOSPHATE GUANYL TRANSFERASE"/>
    <property type="match status" value="1"/>
</dbReference>
<organism evidence="3 4">
    <name type="scientific">Gimesia aquarii</name>
    <dbReference type="NCBI Taxonomy" id="2527964"/>
    <lineage>
        <taxon>Bacteria</taxon>
        <taxon>Pseudomonadati</taxon>
        <taxon>Planctomycetota</taxon>
        <taxon>Planctomycetia</taxon>
        <taxon>Planctomycetales</taxon>
        <taxon>Planctomycetaceae</taxon>
        <taxon>Gimesia</taxon>
    </lineage>
</organism>
<reference evidence="3 4" key="1">
    <citation type="submission" date="2019-03" db="EMBL/GenBank/DDBJ databases">
        <title>Deep-cultivation of Planctomycetes and their phenomic and genomic characterization uncovers novel biology.</title>
        <authorList>
            <person name="Wiegand S."/>
            <person name="Jogler M."/>
            <person name="Boedeker C."/>
            <person name="Pinto D."/>
            <person name="Vollmers J."/>
            <person name="Rivas-Marin E."/>
            <person name="Kohn T."/>
            <person name="Peeters S.H."/>
            <person name="Heuer A."/>
            <person name="Rast P."/>
            <person name="Oberbeckmann S."/>
            <person name="Bunk B."/>
            <person name="Jeske O."/>
            <person name="Meyerdierks A."/>
            <person name="Storesund J.E."/>
            <person name="Kallscheuer N."/>
            <person name="Luecker S."/>
            <person name="Lage O.M."/>
            <person name="Pohl T."/>
            <person name="Merkel B.J."/>
            <person name="Hornburger P."/>
            <person name="Mueller R.-W."/>
            <person name="Bruemmer F."/>
            <person name="Labrenz M."/>
            <person name="Spormann A.M."/>
            <person name="Op den Camp H."/>
            <person name="Overmann J."/>
            <person name="Amann R."/>
            <person name="Jetten M.S.M."/>
            <person name="Mascher T."/>
            <person name="Medema M.H."/>
            <person name="Devos D.P."/>
            <person name="Kaster A.-K."/>
            <person name="Ovreas L."/>
            <person name="Rohde M."/>
            <person name="Galperin M.Y."/>
            <person name="Jogler C."/>
        </authorList>
    </citation>
    <scope>NUCLEOTIDE SEQUENCE [LARGE SCALE GENOMIC DNA]</scope>
    <source>
        <strain evidence="3 4">V144</strain>
    </source>
</reference>